<keyword evidence="3" id="KW-1185">Reference proteome</keyword>
<dbReference type="AlphaFoldDB" id="A0A934IL35"/>
<keyword evidence="1" id="KW-1133">Transmembrane helix</keyword>
<comment type="caution">
    <text evidence="2">The sequence shown here is derived from an EMBL/GenBank/DDBJ whole genome shotgun (WGS) entry which is preliminary data.</text>
</comment>
<feature type="transmembrane region" description="Helical" evidence="1">
    <location>
        <begin position="128"/>
        <end position="150"/>
    </location>
</feature>
<organism evidence="2 3">
    <name type="scientific">Palleronia pontilimi</name>
    <dbReference type="NCBI Taxonomy" id="1964209"/>
    <lineage>
        <taxon>Bacteria</taxon>
        <taxon>Pseudomonadati</taxon>
        <taxon>Pseudomonadota</taxon>
        <taxon>Alphaproteobacteria</taxon>
        <taxon>Rhodobacterales</taxon>
        <taxon>Roseobacteraceae</taxon>
        <taxon>Palleronia</taxon>
    </lineage>
</organism>
<keyword evidence="1" id="KW-0472">Membrane</keyword>
<feature type="transmembrane region" description="Helical" evidence="1">
    <location>
        <begin position="186"/>
        <end position="219"/>
    </location>
</feature>
<name>A0A934IL35_9RHOB</name>
<reference evidence="2" key="1">
    <citation type="submission" date="2020-12" db="EMBL/GenBank/DDBJ databases">
        <title>Bacterial taxonomy.</title>
        <authorList>
            <person name="Pan X."/>
        </authorList>
    </citation>
    <scope>NUCLEOTIDE SEQUENCE</scope>
    <source>
        <strain evidence="2">KCTC 52957</strain>
    </source>
</reference>
<dbReference type="Pfam" id="PF09948">
    <property type="entry name" value="PpoB2"/>
    <property type="match status" value="1"/>
</dbReference>
<feature type="transmembrane region" description="Helical" evidence="1">
    <location>
        <begin position="54"/>
        <end position="75"/>
    </location>
</feature>
<evidence type="ECO:0000256" key="1">
    <source>
        <dbReference type="SAM" id="Phobius"/>
    </source>
</evidence>
<protein>
    <submittedName>
        <fullName evidence="2">DUF2182 domain-containing protein</fullName>
    </submittedName>
</protein>
<dbReference type="Proteomes" id="UP000642488">
    <property type="component" value="Unassembled WGS sequence"/>
</dbReference>
<keyword evidence="1" id="KW-0812">Transmembrane</keyword>
<feature type="transmembrane region" description="Helical" evidence="1">
    <location>
        <begin position="95"/>
        <end position="116"/>
    </location>
</feature>
<feature type="transmembrane region" description="Helical" evidence="1">
    <location>
        <begin position="231"/>
        <end position="251"/>
    </location>
</feature>
<evidence type="ECO:0000313" key="2">
    <source>
        <dbReference type="EMBL" id="MBJ3763994.1"/>
    </source>
</evidence>
<proteinExistence type="predicted"/>
<sequence length="252" mass="26564">MILRQPSGLLRSGLWLGFFGVILLAWLAMFAMARMSGLDLLGRSIAPNGMPMESYGALAAMWGLMMAAMMGPTLVPTLRAYDDLILSAGATRGGWLGVLAGYFAVWLVFAMGIAGVQTALLRAGLIDGLGMATSATFTGALLLAVGLFQFTRTKEICHGVCHAPTIHFIGHWRPGARGGLRMGATLGAYCAACCWGMMALGFVGGTMSLLWMGAATLFMVLEKLPQIGHRVIRPLGAILILAGLVVLSGILF</sequence>
<dbReference type="InterPro" id="IPR018688">
    <property type="entry name" value="PpoB2-like"/>
</dbReference>
<feature type="transmembrane region" description="Helical" evidence="1">
    <location>
        <begin position="12"/>
        <end position="33"/>
    </location>
</feature>
<evidence type="ECO:0000313" key="3">
    <source>
        <dbReference type="Proteomes" id="UP000642488"/>
    </source>
</evidence>
<accession>A0A934IL35</accession>
<dbReference type="EMBL" id="JAEKPD010000015">
    <property type="protein sequence ID" value="MBJ3763994.1"/>
    <property type="molecule type" value="Genomic_DNA"/>
</dbReference>
<dbReference type="RefSeq" id="WP_198917165.1">
    <property type="nucleotide sequence ID" value="NZ_JAEKPD010000015.1"/>
</dbReference>
<gene>
    <name evidence="2" type="ORF">ILP92_14680</name>
</gene>